<organism evidence="2 3">
    <name type="scientific">Virgisporangium aurantiacum</name>
    <dbReference type="NCBI Taxonomy" id="175570"/>
    <lineage>
        <taxon>Bacteria</taxon>
        <taxon>Bacillati</taxon>
        <taxon>Actinomycetota</taxon>
        <taxon>Actinomycetes</taxon>
        <taxon>Micromonosporales</taxon>
        <taxon>Micromonosporaceae</taxon>
        <taxon>Virgisporangium</taxon>
    </lineage>
</organism>
<evidence type="ECO:0000313" key="3">
    <source>
        <dbReference type="Proteomes" id="UP000612585"/>
    </source>
</evidence>
<reference evidence="2" key="1">
    <citation type="submission" date="2021-01" db="EMBL/GenBank/DDBJ databases">
        <title>Whole genome shotgun sequence of Virgisporangium aurantiacum NBRC 16421.</title>
        <authorList>
            <person name="Komaki H."/>
            <person name="Tamura T."/>
        </authorList>
    </citation>
    <scope>NUCLEOTIDE SEQUENCE</scope>
    <source>
        <strain evidence="2">NBRC 16421</strain>
    </source>
</reference>
<feature type="compositionally biased region" description="Polar residues" evidence="1">
    <location>
        <begin position="10"/>
        <end position="23"/>
    </location>
</feature>
<accession>A0A8J3Z747</accession>
<evidence type="ECO:0008006" key="4">
    <source>
        <dbReference type="Google" id="ProtNLM"/>
    </source>
</evidence>
<evidence type="ECO:0000313" key="2">
    <source>
        <dbReference type="EMBL" id="GIJ56135.1"/>
    </source>
</evidence>
<name>A0A8J3Z747_9ACTN</name>
<protein>
    <recommendedName>
        <fullName evidence="4">Motility protein</fullName>
    </recommendedName>
</protein>
<feature type="region of interest" description="Disordered" evidence="1">
    <location>
        <begin position="1"/>
        <end position="23"/>
    </location>
</feature>
<proteinExistence type="predicted"/>
<dbReference type="RefSeq" id="WP_203993936.1">
    <property type="nucleotide sequence ID" value="NZ_BOPG01000023.1"/>
</dbReference>
<sequence length="72" mass="7643">MAINAIGSGNALQLSFPTANNQNRDPEAYQAAVNAQADLLQAVRHVDLPAKVAADLPQPSERTDGGRLDVYL</sequence>
<keyword evidence="3" id="KW-1185">Reference proteome</keyword>
<dbReference type="Proteomes" id="UP000612585">
    <property type="component" value="Unassembled WGS sequence"/>
</dbReference>
<dbReference type="AlphaFoldDB" id="A0A8J3Z747"/>
<gene>
    <name evidence="2" type="ORF">Vau01_036510</name>
</gene>
<evidence type="ECO:0000256" key="1">
    <source>
        <dbReference type="SAM" id="MobiDB-lite"/>
    </source>
</evidence>
<dbReference type="EMBL" id="BOPG01000023">
    <property type="protein sequence ID" value="GIJ56135.1"/>
    <property type="molecule type" value="Genomic_DNA"/>
</dbReference>
<comment type="caution">
    <text evidence="2">The sequence shown here is derived from an EMBL/GenBank/DDBJ whole genome shotgun (WGS) entry which is preliminary data.</text>
</comment>